<accession>A0A0C3B6D4</accession>
<proteinExistence type="predicted"/>
<reference evidence="1 2" key="1">
    <citation type="submission" date="2014-04" db="EMBL/GenBank/DDBJ databases">
        <authorList>
            <consortium name="DOE Joint Genome Institute"/>
            <person name="Kuo A."/>
            <person name="Zuccaro A."/>
            <person name="Kohler A."/>
            <person name="Nagy L.G."/>
            <person name="Floudas D."/>
            <person name="Copeland A."/>
            <person name="Barry K.W."/>
            <person name="Cichocki N."/>
            <person name="Veneault-Fourrey C."/>
            <person name="LaButti K."/>
            <person name="Lindquist E.A."/>
            <person name="Lipzen A."/>
            <person name="Lundell T."/>
            <person name="Morin E."/>
            <person name="Murat C."/>
            <person name="Sun H."/>
            <person name="Tunlid A."/>
            <person name="Henrissat B."/>
            <person name="Grigoriev I.V."/>
            <person name="Hibbett D.S."/>
            <person name="Martin F."/>
            <person name="Nordberg H.P."/>
            <person name="Cantor M.N."/>
            <person name="Hua S.X."/>
        </authorList>
    </citation>
    <scope>NUCLEOTIDE SEQUENCE [LARGE SCALE GENOMIC DNA]</scope>
    <source>
        <strain evidence="1 2">MAFF 305830</strain>
    </source>
</reference>
<reference evidence="2" key="2">
    <citation type="submission" date="2015-01" db="EMBL/GenBank/DDBJ databases">
        <title>Evolutionary Origins and Diversification of the Mycorrhizal Mutualists.</title>
        <authorList>
            <consortium name="DOE Joint Genome Institute"/>
            <consortium name="Mycorrhizal Genomics Consortium"/>
            <person name="Kohler A."/>
            <person name="Kuo A."/>
            <person name="Nagy L.G."/>
            <person name="Floudas D."/>
            <person name="Copeland A."/>
            <person name="Barry K.W."/>
            <person name="Cichocki N."/>
            <person name="Veneault-Fourrey C."/>
            <person name="LaButti K."/>
            <person name="Lindquist E.A."/>
            <person name="Lipzen A."/>
            <person name="Lundell T."/>
            <person name="Morin E."/>
            <person name="Murat C."/>
            <person name="Riley R."/>
            <person name="Ohm R."/>
            <person name="Sun H."/>
            <person name="Tunlid A."/>
            <person name="Henrissat B."/>
            <person name="Grigoriev I.V."/>
            <person name="Hibbett D.S."/>
            <person name="Martin F."/>
        </authorList>
    </citation>
    <scope>NUCLEOTIDE SEQUENCE [LARGE SCALE GENOMIC DNA]</scope>
    <source>
        <strain evidence="2">MAFF 305830</strain>
    </source>
</reference>
<dbReference type="AlphaFoldDB" id="A0A0C3B6D4"/>
<keyword evidence="2" id="KW-1185">Reference proteome</keyword>
<dbReference type="HOGENOM" id="CLU_2387553_0_0_1"/>
<evidence type="ECO:0000313" key="2">
    <source>
        <dbReference type="Proteomes" id="UP000054097"/>
    </source>
</evidence>
<sequence>MLTVLVVCVYKAIQGFTPCAYFSLMLRRNSKQPYHYMHELDGRQAGFDTEDRMNDAWMGQYSVDASNEGHEPLRGGRGGGLNGAIELRDRMILI</sequence>
<protein>
    <submittedName>
        <fullName evidence="1">Uncharacterized protein</fullName>
    </submittedName>
</protein>
<dbReference type="Proteomes" id="UP000054097">
    <property type="component" value="Unassembled WGS sequence"/>
</dbReference>
<organism evidence="1 2">
    <name type="scientific">Serendipita vermifera MAFF 305830</name>
    <dbReference type="NCBI Taxonomy" id="933852"/>
    <lineage>
        <taxon>Eukaryota</taxon>
        <taxon>Fungi</taxon>
        <taxon>Dikarya</taxon>
        <taxon>Basidiomycota</taxon>
        <taxon>Agaricomycotina</taxon>
        <taxon>Agaricomycetes</taxon>
        <taxon>Sebacinales</taxon>
        <taxon>Serendipitaceae</taxon>
        <taxon>Serendipita</taxon>
    </lineage>
</organism>
<name>A0A0C3B6D4_SERVB</name>
<dbReference type="EMBL" id="KN824301">
    <property type="protein sequence ID" value="KIM27021.1"/>
    <property type="molecule type" value="Genomic_DNA"/>
</dbReference>
<evidence type="ECO:0000313" key="1">
    <source>
        <dbReference type="EMBL" id="KIM27021.1"/>
    </source>
</evidence>
<gene>
    <name evidence="1" type="ORF">M408DRAFT_172769</name>
</gene>